<dbReference type="Proteomes" id="UP001060245">
    <property type="component" value="Chromosome"/>
</dbReference>
<proteinExistence type="predicted"/>
<sequence length="166" mass="17092">MPPHYLLGAVVNMSAEGIAAAEAGYHRNLSARKKSIGEGYELAMRTAAAMLGDESAAVSTTDQVEWENVSSWSLSQVSDFVQKIESITGPLEPLFRMVPGWTKTDAATAVTAAEKRTDAIAAAAAARMSTTELAARTATAPTNSPAPGGDAGTAPVETAGQPTTTP</sequence>
<reference evidence="1" key="1">
    <citation type="submission" date="2022-07" db="EMBL/GenBank/DDBJ databases">
        <title>Complete genome of DND4.</title>
        <authorList>
            <person name="Cao G."/>
        </authorList>
    </citation>
    <scope>NUCLEOTIDE SEQUENCE</scope>
    <source>
        <strain evidence="1">DND4</strain>
    </source>
</reference>
<evidence type="ECO:0000313" key="2">
    <source>
        <dbReference type="Proteomes" id="UP001060245"/>
    </source>
</evidence>
<protein>
    <submittedName>
        <fullName evidence="1">Uncharacterized protein</fullName>
    </submittedName>
</protein>
<gene>
    <name evidence="1" type="ORF">NMQ05_04265</name>
</gene>
<keyword evidence="2" id="KW-1185">Reference proteome</keyword>
<organism evidence="1 2">
    <name type="scientific">Microbacterium maritypicum</name>
    <name type="common">Microbacterium liquefaciens</name>
    <dbReference type="NCBI Taxonomy" id="33918"/>
    <lineage>
        <taxon>Bacteria</taxon>
        <taxon>Bacillati</taxon>
        <taxon>Actinomycetota</taxon>
        <taxon>Actinomycetes</taxon>
        <taxon>Micrococcales</taxon>
        <taxon>Microbacteriaceae</taxon>
        <taxon>Microbacterium</taxon>
    </lineage>
</organism>
<dbReference type="EMBL" id="CP101471">
    <property type="protein sequence ID" value="UTT53802.1"/>
    <property type="molecule type" value="Genomic_DNA"/>
</dbReference>
<name>A0ACD4B8K2_MICMQ</name>
<accession>A0ACD4B8K2</accession>
<evidence type="ECO:0000313" key="1">
    <source>
        <dbReference type="EMBL" id="UTT53802.1"/>
    </source>
</evidence>